<geneLocation type="plasmid" evidence="1 2">
    <name>2</name>
</geneLocation>
<name>W0RUT7_9BACT</name>
<protein>
    <submittedName>
        <fullName evidence="1">Uncharacterized protein</fullName>
    </submittedName>
</protein>
<reference evidence="1 2" key="1">
    <citation type="journal article" date="2014" name="Genome Announc.">
        <title>Genome Sequence and Methylome of Soil Bacterium Gemmatirosa kalamazoonensis KBS708T, a Member of the Rarely Cultivated Gemmatimonadetes Phylum.</title>
        <authorList>
            <person name="Debruyn J.M."/>
            <person name="Radosevich M."/>
            <person name="Wommack K.E."/>
            <person name="Polson S.W."/>
            <person name="Hauser L.J."/>
            <person name="Fawaz M.N."/>
            <person name="Korlach J."/>
            <person name="Tsai Y.C."/>
        </authorList>
    </citation>
    <scope>NUCLEOTIDE SEQUENCE [LARGE SCALE GENOMIC DNA]</scope>
    <source>
        <strain evidence="1 2">KBS708</strain>
        <plasmid evidence="2">Plasmid 2</plasmid>
    </source>
</reference>
<evidence type="ECO:0000313" key="2">
    <source>
        <dbReference type="Proteomes" id="UP000019151"/>
    </source>
</evidence>
<dbReference type="Proteomes" id="UP000019151">
    <property type="component" value="Plasmid 2"/>
</dbReference>
<proteinExistence type="predicted"/>
<keyword evidence="1" id="KW-0614">Plasmid</keyword>
<organism evidence="1 2">
    <name type="scientific">Gemmatirosa kalamazoonensis</name>
    <dbReference type="NCBI Taxonomy" id="861299"/>
    <lineage>
        <taxon>Bacteria</taxon>
        <taxon>Pseudomonadati</taxon>
        <taxon>Gemmatimonadota</taxon>
        <taxon>Gemmatimonadia</taxon>
        <taxon>Gemmatimonadales</taxon>
        <taxon>Gemmatimonadaceae</taxon>
        <taxon>Gemmatirosa</taxon>
    </lineage>
</organism>
<dbReference type="EMBL" id="CP007130">
    <property type="protein sequence ID" value="AHG93348.1"/>
    <property type="molecule type" value="Genomic_DNA"/>
</dbReference>
<dbReference type="AlphaFoldDB" id="W0RUT7"/>
<evidence type="ECO:0000313" key="1">
    <source>
        <dbReference type="EMBL" id="AHG93348.1"/>
    </source>
</evidence>
<dbReference type="OrthoDB" id="9342777at2"/>
<dbReference type="KEGG" id="gba:J421_5813"/>
<gene>
    <name evidence="1" type="ORF">J421_5813</name>
</gene>
<keyword evidence="2" id="KW-1185">Reference proteome</keyword>
<sequence>MSVARDPLGAPLWNAPDAVHLVDAHGIAWRVVECDAALVPGSRGARCLIFLSEGLVRRAWNFPLHWRALAPVDLEALMAQP</sequence>
<dbReference type="HOGENOM" id="CLU_2568981_0_0_0"/>
<dbReference type="InParanoid" id="W0RUT7"/>
<accession>W0RUT7</accession>
<dbReference type="RefSeq" id="WP_148306619.1">
    <property type="nucleotide sequence ID" value="NZ_CP007130.1"/>
</dbReference>